<feature type="active site" description="Nucleophile" evidence="5">
    <location>
        <position position="346"/>
    </location>
</feature>
<evidence type="ECO:0000256" key="4">
    <source>
        <dbReference type="PIRNR" id="PIRNR018169"/>
    </source>
</evidence>
<dbReference type="InParanoid" id="Q5B2S1"/>
<evidence type="ECO:0000256" key="5">
    <source>
        <dbReference type="PIRSR" id="PIRSR018169-1"/>
    </source>
</evidence>
<dbReference type="PANTHER" id="PTHR10272">
    <property type="entry name" value="PLATELET-ACTIVATING FACTOR ACETYLHYDROLASE"/>
    <property type="match status" value="1"/>
</dbReference>
<dbReference type="Gene3D" id="3.40.50.1820">
    <property type="entry name" value="alpha/beta hydrolase"/>
    <property type="match status" value="1"/>
</dbReference>
<dbReference type="eggNOG" id="KOG3847">
    <property type="taxonomic scope" value="Eukaryota"/>
</dbReference>
<accession>Q5B2S1</accession>
<organism evidence="7 8">
    <name type="scientific">Emericella nidulans (strain FGSC A4 / ATCC 38163 / CBS 112.46 / NRRL 194 / M139)</name>
    <name type="common">Aspergillus nidulans</name>
    <dbReference type="NCBI Taxonomy" id="227321"/>
    <lineage>
        <taxon>Eukaryota</taxon>
        <taxon>Fungi</taxon>
        <taxon>Dikarya</taxon>
        <taxon>Ascomycota</taxon>
        <taxon>Pezizomycotina</taxon>
        <taxon>Eurotiomycetes</taxon>
        <taxon>Eurotiomycetidae</taxon>
        <taxon>Eurotiales</taxon>
        <taxon>Aspergillaceae</taxon>
        <taxon>Aspergillus</taxon>
        <taxon>Aspergillus subgen. Nidulantes</taxon>
    </lineage>
</organism>
<dbReference type="PANTHER" id="PTHR10272:SF11">
    <property type="entry name" value="PHOSPHOLIPASE-RELATED"/>
    <property type="match status" value="1"/>
</dbReference>
<protein>
    <recommendedName>
        <fullName evidence="4">Putative phospholipase</fullName>
        <ecNumber evidence="4">3.1.1.47</ecNumber>
    </recommendedName>
</protein>
<dbReference type="OMA" id="EAPCDGR"/>
<evidence type="ECO:0000313" key="8">
    <source>
        <dbReference type="Proteomes" id="UP000000560"/>
    </source>
</evidence>
<dbReference type="GO" id="GO:0016042">
    <property type="term" value="P:lipid catabolic process"/>
    <property type="evidence" value="ECO:0007669"/>
    <property type="project" value="UniProtKB-KW"/>
</dbReference>
<dbReference type="InterPro" id="IPR029058">
    <property type="entry name" value="AB_hydrolase_fold"/>
</dbReference>
<dbReference type="PIRSF" id="PIRSF018169">
    <property type="entry name" value="PAF_acetylhydrolase"/>
    <property type="match status" value="1"/>
</dbReference>
<dbReference type="ESTHER" id="emeni-q5b2s1">
    <property type="family name" value="PAF-Acetylhydrolase"/>
</dbReference>
<dbReference type="Proteomes" id="UP000000560">
    <property type="component" value="Chromosome V"/>
</dbReference>
<dbReference type="GO" id="GO:0003847">
    <property type="term" value="F:1-alkyl-2-acetylglycerophosphocholine esterase activity"/>
    <property type="evidence" value="ECO:0000318"/>
    <property type="project" value="GO_Central"/>
</dbReference>
<dbReference type="RefSeq" id="XP_662763.1">
    <property type="nucleotide sequence ID" value="XM_657671.2"/>
</dbReference>
<gene>
    <name evidence="7" type="ORF">ANIA_05159</name>
</gene>
<dbReference type="Pfam" id="PF03403">
    <property type="entry name" value="PAF-AH_p_II"/>
    <property type="match status" value="1"/>
</dbReference>
<feature type="region of interest" description="Disordered" evidence="6">
    <location>
        <begin position="226"/>
        <end position="260"/>
    </location>
</feature>
<dbReference type="OrthoDB" id="2363873at2759"/>
<feature type="region of interest" description="Disordered" evidence="6">
    <location>
        <begin position="547"/>
        <end position="568"/>
    </location>
</feature>
<dbReference type="STRING" id="227321.Q5B2S1"/>
<keyword evidence="1 4" id="KW-0378">Hydrolase</keyword>
<feature type="active site" description="Charge relay system" evidence="5">
    <location>
        <position position="377"/>
    </location>
</feature>
<feature type="active site" description="Charge relay system" evidence="5">
    <location>
        <position position="441"/>
    </location>
</feature>
<keyword evidence="8" id="KW-1185">Reference proteome</keyword>
<dbReference type="EMBL" id="BN001305">
    <property type="protein sequence ID" value="CBF80984.1"/>
    <property type="molecule type" value="Genomic_DNA"/>
</dbReference>
<evidence type="ECO:0000256" key="6">
    <source>
        <dbReference type="SAM" id="MobiDB-lite"/>
    </source>
</evidence>
<dbReference type="FunFam" id="3.40.50.1820:FF:000594">
    <property type="entry name" value="Putative phospholipase"/>
    <property type="match status" value="1"/>
</dbReference>
<evidence type="ECO:0000256" key="1">
    <source>
        <dbReference type="ARBA" id="ARBA00022801"/>
    </source>
</evidence>
<feature type="compositionally biased region" description="Low complexity" evidence="6">
    <location>
        <begin position="551"/>
        <end position="561"/>
    </location>
</feature>
<name>Q5B2S1_EMENI</name>
<evidence type="ECO:0000256" key="3">
    <source>
        <dbReference type="ARBA" id="ARBA00023098"/>
    </source>
</evidence>
<dbReference type="HOGENOM" id="CLU_022501_3_0_1"/>
<dbReference type="GeneID" id="2871451"/>
<dbReference type="InterPro" id="IPR016715">
    <property type="entry name" value="PAF_acetylhydro_eukaryote"/>
</dbReference>
<accession>C8VF29</accession>
<dbReference type="KEGG" id="ani:ANIA_05159"/>
<dbReference type="AlphaFoldDB" id="Q5B2S1"/>
<keyword evidence="3 4" id="KW-0443">Lipid metabolism</keyword>
<keyword evidence="2 4" id="KW-0442">Lipid degradation</keyword>
<reference evidence="8" key="1">
    <citation type="journal article" date="2005" name="Nature">
        <title>Sequencing of Aspergillus nidulans and comparative analysis with A. fumigatus and A. oryzae.</title>
        <authorList>
            <person name="Galagan J.E."/>
            <person name="Calvo S.E."/>
            <person name="Cuomo C."/>
            <person name="Ma L.J."/>
            <person name="Wortman J.R."/>
            <person name="Batzoglou S."/>
            <person name="Lee S.I."/>
            <person name="Basturkmen M."/>
            <person name="Spevak C.C."/>
            <person name="Clutterbuck J."/>
            <person name="Kapitonov V."/>
            <person name="Jurka J."/>
            <person name="Scazzocchio C."/>
            <person name="Farman M."/>
            <person name="Butler J."/>
            <person name="Purcell S."/>
            <person name="Harris S."/>
            <person name="Braus G.H."/>
            <person name="Draht O."/>
            <person name="Busch S."/>
            <person name="D'Enfert C."/>
            <person name="Bouchier C."/>
            <person name="Goldman G.H."/>
            <person name="Bell-Pedersen D."/>
            <person name="Griffiths-Jones S."/>
            <person name="Doonan J.H."/>
            <person name="Yu J."/>
            <person name="Vienken K."/>
            <person name="Pain A."/>
            <person name="Freitag M."/>
            <person name="Selker E.U."/>
            <person name="Archer D.B."/>
            <person name="Penalva M.A."/>
            <person name="Oakley B.R."/>
            <person name="Momany M."/>
            <person name="Tanaka T."/>
            <person name="Kumagai T."/>
            <person name="Asai K."/>
            <person name="Machida M."/>
            <person name="Nierman W.C."/>
            <person name="Denning D.W."/>
            <person name="Caddick M."/>
            <person name="Hynes M."/>
            <person name="Paoletti M."/>
            <person name="Fischer R."/>
            <person name="Miller B."/>
            <person name="Dyer P."/>
            <person name="Sachs M.S."/>
            <person name="Osmani S.A."/>
            <person name="Birren B.W."/>
        </authorList>
    </citation>
    <scope>NUCLEOTIDE SEQUENCE [LARGE SCALE GENOMIC DNA]</scope>
    <source>
        <strain evidence="8">FGSC A4 / ATCC 38163 / CBS 112.46 / NRRL 194 / M139</strain>
    </source>
</reference>
<sequence length="580" mass="63445">MSHDVFLARCPGIWQLILIEPSGWIQVNQINDVTSSHMQPSKDGQDGRPSLPFETSSLKYSGPYRVGAIDIEAPCDGRIVHPSIHLSDGQAAFQLDTVLFTLYYPAAPDAVATRSRHPWLIEPIRLRGEGFARFVNASNWLVDRVFAFMLWALAGSVRIPADVDIPLRDPSSADKLGESPTDTHHRYPVIVFSHGVAASRTDYTQLCGELASRGYVVAALEHRDGSGPGSVVRRGGGRKGTVVASDGSPTGQGHGQARPGARRLRSVLHFAAKHLHHDPPLDEAELQRAQLSFRQAEMEEVVRVLRMLNAGDGQTVFRHNARREGVYLAGWKGRLDIERVILVGHSYGATGVLQACRPTADLSQALPIPLAGCIALDPGKASGPLNDDIGVPLLVIHSHSWSRKFSLFMGRPHFEVVRDLVRTCLQRTGAAWFMTSLGTSHASCTDAPVLQPLLLNWATGAAVDAHEGVLLYVRRIQEFIEFVNTGKREGLLDQQETHASYDEGTLVPWTKVYGPRHWTRDWQIHVAPAVESENVAERVKRKLGALDEGANESSEGLESGETLVGCGGQVDTRSSRVVMS</sequence>
<dbReference type="SUPFAM" id="SSF53474">
    <property type="entry name" value="alpha/beta-Hydrolases"/>
    <property type="match status" value="1"/>
</dbReference>
<comment type="catalytic activity">
    <reaction evidence="4">
        <text>a 1-O-alkyl-2-acetyl-sn-glycero-3-phosphocholine + H2O = a 1-O-alkyl-sn-glycero-3-phosphocholine + acetate + H(+)</text>
        <dbReference type="Rhea" id="RHEA:17777"/>
        <dbReference type="ChEBI" id="CHEBI:15377"/>
        <dbReference type="ChEBI" id="CHEBI:15378"/>
        <dbReference type="ChEBI" id="CHEBI:30089"/>
        <dbReference type="ChEBI" id="CHEBI:30909"/>
        <dbReference type="ChEBI" id="CHEBI:36707"/>
        <dbReference type="EC" id="3.1.1.47"/>
    </reaction>
</comment>
<evidence type="ECO:0000313" key="7">
    <source>
        <dbReference type="EMBL" id="CBF80984.1"/>
    </source>
</evidence>
<proteinExistence type="inferred from homology"/>
<comment type="similarity">
    <text evidence="4">Belongs to the serine esterase family.</text>
</comment>
<evidence type="ECO:0000256" key="2">
    <source>
        <dbReference type="ARBA" id="ARBA00022963"/>
    </source>
</evidence>
<reference evidence="8" key="2">
    <citation type="journal article" date="2009" name="Fungal Genet. Biol.">
        <title>The 2008 update of the Aspergillus nidulans genome annotation: a community effort.</title>
        <authorList>
            <person name="Wortman J.R."/>
            <person name="Gilsenan J.M."/>
            <person name="Joardar V."/>
            <person name="Deegan J."/>
            <person name="Clutterbuck J."/>
            <person name="Andersen M.R."/>
            <person name="Archer D."/>
            <person name="Bencina M."/>
            <person name="Braus G."/>
            <person name="Coutinho P."/>
            <person name="von Dohren H."/>
            <person name="Doonan J."/>
            <person name="Driessen A.J."/>
            <person name="Durek P."/>
            <person name="Espeso E."/>
            <person name="Fekete E."/>
            <person name="Flipphi M."/>
            <person name="Estrada C.G."/>
            <person name="Geysens S."/>
            <person name="Goldman G."/>
            <person name="de Groot P.W."/>
            <person name="Hansen K."/>
            <person name="Harris S.D."/>
            <person name="Heinekamp T."/>
            <person name="Helmstaedt K."/>
            <person name="Henrissat B."/>
            <person name="Hofmann G."/>
            <person name="Homan T."/>
            <person name="Horio T."/>
            <person name="Horiuchi H."/>
            <person name="James S."/>
            <person name="Jones M."/>
            <person name="Karaffa L."/>
            <person name="Karanyi Z."/>
            <person name="Kato M."/>
            <person name="Keller N."/>
            <person name="Kelly D.E."/>
            <person name="Kiel J.A."/>
            <person name="Kim J.M."/>
            <person name="van der Klei I.J."/>
            <person name="Klis F.M."/>
            <person name="Kovalchuk A."/>
            <person name="Krasevec N."/>
            <person name="Kubicek C.P."/>
            <person name="Liu B."/>
            <person name="Maccabe A."/>
            <person name="Meyer V."/>
            <person name="Mirabito P."/>
            <person name="Miskei M."/>
            <person name="Mos M."/>
            <person name="Mullins J."/>
            <person name="Nelson D.R."/>
            <person name="Nielsen J."/>
            <person name="Oakley B.R."/>
            <person name="Osmani S.A."/>
            <person name="Pakula T."/>
            <person name="Paszewski A."/>
            <person name="Paulsen I."/>
            <person name="Pilsyk S."/>
            <person name="Pocsi I."/>
            <person name="Punt P.J."/>
            <person name="Ram A.F."/>
            <person name="Ren Q."/>
            <person name="Robellet X."/>
            <person name="Robson G."/>
            <person name="Seiboth B."/>
            <person name="van Solingen P."/>
            <person name="Specht T."/>
            <person name="Sun J."/>
            <person name="Taheri-Talesh N."/>
            <person name="Takeshita N."/>
            <person name="Ussery D."/>
            <person name="vanKuyk P.A."/>
            <person name="Visser H."/>
            <person name="van de Vondervoort P.J."/>
            <person name="de Vries R.P."/>
            <person name="Walton J."/>
            <person name="Xiang X."/>
            <person name="Xiong Y."/>
            <person name="Zeng A.P."/>
            <person name="Brandt B.W."/>
            <person name="Cornell M.J."/>
            <person name="van den Hondel C.A."/>
            <person name="Visser J."/>
            <person name="Oliver S.G."/>
            <person name="Turner G."/>
        </authorList>
    </citation>
    <scope>GENOME REANNOTATION</scope>
    <source>
        <strain evidence="8">FGSC A4 / ATCC 38163 / CBS 112.46 / NRRL 194 / M139</strain>
    </source>
</reference>
<dbReference type="EC" id="3.1.1.47" evidence="4"/>